<dbReference type="RefSeq" id="WP_018346595.1">
    <property type="nucleotide sequence ID" value="NZ_JPJP01000085.1"/>
</dbReference>
<dbReference type="Proteomes" id="UP000254232">
    <property type="component" value="Unassembled WGS sequence"/>
</dbReference>
<dbReference type="InterPro" id="IPR001357">
    <property type="entry name" value="BRCT_dom"/>
</dbReference>
<protein>
    <recommendedName>
        <fullName evidence="2">BRCT domain-containing protein</fullName>
    </recommendedName>
</protein>
<evidence type="ECO:0000313" key="4">
    <source>
        <dbReference type="Proteomes" id="UP000254232"/>
    </source>
</evidence>
<dbReference type="AlphaFoldDB" id="A0A377H5P5"/>
<reference evidence="3 4" key="1">
    <citation type="submission" date="2018-06" db="EMBL/GenBank/DDBJ databases">
        <authorList>
            <consortium name="Pathogen Informatics"/>
            <person name="Doyle S."/>
        </authorList>
    </citation>
    <scope>NUCLEOTIDE SEQUENCE [LARGE SCALE GENOMIC DNA]</scope>
    <source>
        <strain evidence="3 4">NCTC11413</strain>
    </source>
</reference>
<keyword evidence="1" id="KW-0175">Coiled coil</keyword>
<name>A0A377H5P5_9PAST</name>
<dbReference type="EMBL" id="UGGZ01000001">
    <property type="protein sequence ID" value="STO37822.1"/>
    <property type="molecule type" value="Genomic_DNA"/>
</dbReference>
<dbReference type="GeneID" id="77264734"/>
<evidence type="ECO:0000256" key="1">
    <source>
        <dbReference type="SAM" id="Coils"/>
    </source>
</evidence>
<feature type="domain" description="BRCT" evidence="2">
    <location>
        <begin position="137"/>
        <end position="208"/>
    </location>
</feature>
<sequence length="217" mass="25463">MSWIIAILLIVIAIISYRFLDKKFDITNKLKQLEEDYKLEQLERTQKQKENKKHISKNRSTITFSYKDSEGFLTKRTVDIYSVEDPYINGFCHLRNEERTFIIDRIVGNVIYQGKSLSVQEWLDLANVRIKRKLKNTKLNVCFTGFTENQLSNLTKIANEKNFNVRKTITDSLHFLVVGNNDIADHKKIKKADDELILILTEQQFYHMLETGEIPTS</sequence>
<dbReference type="InterPro" id="IPR036420">
    <property type="entry name" value="BRCT_dom_sf"/>
</dbReference>
<accession>A0A377H5P5</accession>
<evidence type="ECO:0000313" key="3">
    <source>
        <dbReference type="EMBL" id="STO37822.1"/>
    </source>
</evidence>
<feature type="coiled-coil region" evidence="1">
    <location>
        <begin position="23"/>
        <end position="59"/>
    </location>
</feature>
<evidence type="ECO:0000259" key="2">
    <source>
        <dbReference type="Pfam" id="PF00533"/>
    </source>
</evidence>
<dbReference type="Gene3D" id="3.40.50.10190">
    <property type="entry name" value="BRCT domain"/>
    <property type="match status" value="1"/>
</dbReference>
<dbReference type="SUPFAM" id="SSF52113">
    <property type="entry name" value="BRCT domain"/>
    <property type="match status" value="1"/>
</dbReference>
<gene>
    <name evidence="3" type="ORF">NCTC11413_00942</name>
</gene>
<organism evidence="3 4">
    <name type="scientific">Gallibacterium anatis</name>
    <dbReference type="NCBI Taxonomy" id="750"/>
    <lineage>
        <taxon>Bacteria</taxon>
        <taxon>Pseudomonadati</taxon>
        <taxon>Pseudomonadota</taxon>
        <taxon>Gammaproteobacteria</taxon>
        <taxon>Pasteurellales</taxon>
        <taxon>Pasteurellaceae</taxon>
        <taxon>Gallibacterium</taxon>
    </lineage>
</organism>
<proteinExistence type="predicted"/>
<dbReference type="Pfam" id="PF00533">
    <property type="entry name" value="BRCT"/>
    <property type="match status" value="1"/>
</dbReference>